<accession>A0A183J799</accession>
<gene>
    <name evidence="3" type="ORF">SBAD_LOCUS11747</name>
</gene>
<evidence type="ECO:0000313" key="3">
    <source>
        <dbReference type="EMBL" id="VDP42646.1"/>
    </source>
</evidence>
<dbReference type="InterPro" id="IPR018888">
    <property type="entry name" value="UPF0561"/>
</dbReference>
<evidence type="ECO:0000256" key="1">
    <source>
        <dbReference type="ARBA" id="ARBA00006905"/>
    </source>
</evidence>
<sequence>MDKSSDESSDGRHSEEKSSHGEQEDDIPDVANAGPAPFKLDKKHGFLKSIIRNQIDRDQYDKYVKAQQEKRRNFKISTPKPKRPEVPLYVPPCRKTSEGTVKTKVLFNFEVEDETGMIHSIPIKQVLVAGALIELRV</sequence>
<comment type="similarity">
    <text evidence="1">Belongs to the UPF0561 family.</text>
</comment>
<reference evidence="3 4" key="2">
    <citation type="submission" date="2018-11" db="EMBL/GenBank/DDBJ databases">
        <authorList>
            <consortium name="Pathogen Informatics"/>
        </authorList>
    </citation>
    <scope>NUCLEOTIDE SEQUENCE [LARGE SCALE GENOMIC DNA]</scope>
</reference>
<feature type="region of interest" description="Disordered" evidence="2">
    <location>
        <begin position="1"/>
        <end position="39"/>
    </location>
</feature>
<evidence type="ECO:0000313" key="4">
    <source>
        <dbReference type="Proteomes" id="UP000270296"/>
    </source>
</evidence>
<feature type="region of interest" description="Disordered" evidence="2">
    <location>
        <begin position="68"/>
        <end position="91"/>
    </location>
</feature>
<proteinExistence type="inferred from homology"/>
<organism evidence="5">
    <name type="scientific">Soboliphyme baturini</name>
    <dbReference type="NCBI Taxonomy" id="241478"/>
    <lineage>
        <taxon>Eukaryota</taxon>
        <taxon>Metazoa</taxon>
        <taxon>Ecdysozoa</taxon>
        <taxon>Nematoda</taxon>
        <taxon>Enoplea</taxon>
        <taxon>Dorylaimia</taxon>
        <taxon>Dioctophymatida</taxon>
        <taxon>Dioctophymatoidea</taxon>
        <taxon>Soboliphymatidae</taxon>
        <taxon>Soboliphyme</taxon>
    </lineage>
</organism>
<protein>
    <submittedName>
        <fullName evidence="5">Triple QxxK/R motif-containing protein</fullName>
    </submittedName>
</protein>
<dbReference type="Pfam" id="PF10573">
    <property type="entry name" value="UPF0561"/>
    <property type="match status" value="1"/>
</dbReference>
<dbReference type="EMBL" id="UZAM01016298">
    <property type="protein sequence ID" value="VDP42646.1"/>
    <property type="molecule type" value="Genomic_DNA"/>
</dbReference>
<evidence type="ECO:0000313" key="5">
    <source>
        <dbReference type="WBParaSite" id="SBAD_0001213901-mRNA-1"/>
    </source>
</evidence>
<feature type="compositionally biased region" description="Basic and acidic residues" evidence="2">
    <location>
        <begin position="1"/>
        <end position="22"/>
    </location>
</feature>
<dbReference type="Proteomes" id="UP000270296">
    <property type="component" value="Unassembled WGS sequence"/>
</dbReference>
<dbReference type="AlphaFoldDB" id="A0A183J799"/>
<dbReference type="WBParaSite" id="SBAD_0001213901-mRNA-1">
    <property type="protein sequence ID" value="SBAD_0001213901-mRNA-1"/>
    <property type="gene ID" value="SBAD_0001213901"/>
</dbReference>
<name>A0A183J799_9BILA</name>
<keyword evidence="4" id="KW-1185">Reference proteome</keyword>
<dbReference type="PANTHER" id="PTHR34256">
    <property type="entry name" value="UPF0561 PROTEIN C2ORF68"/>
    <property type="match status" value="1"/>
</dbReference>
<reference evidence="5" key="1">
    <citation type="submission" date="2016-06" db="UniProtKB">
        <authorList>
            <consortium name="WormBaseParasite"/>
        </authorList>
    </citation>
    <scope>IDENTIFICATION</scope>
</reference>
<evidence type="ECO:0000256" key="2">
    <source>
        <dbReference type="SAM" id="MobiDB-lite"/>
    </source>
</evidence>
<dbReference type="PANTHER" id="PTHR34256:SF1">
    <property type="entry name" value="UPF0561 PROTEIN C2ORF68"/>
    <property type="match status" value="1"/>
</dbReference>
<dbReference type="OrthoDB" id="10033037at2759"/>